<gene>
    <name evidence="1" type="ORF">IV67_GL000008</name>
</gene>
<dbReference type="OrthoDB" id="2147523at2"/>
<evidence type="ECO:0008006" key="3">
    <source>
        <dbReference type="Google" id="ProtNLM"/>
    </source>
</evidence>
<dbReference type="PATRIC" id="fig|1620.3.peg.8"/>
<dbReference type="EMBL" id="JQCD01000022">
    <property type="protein sequence ID" value="KRN77223.1"/>
    <property type="molecule type" value="Genomic_DNA"/>
</dbReference>
<dbReference type="AlphaFoldDB" id="A0A0R2JRS8"/>
<dbReference type="STRING" id="1620.IV67_GL000008"/>
<evidence type="ECO:0000313" key="2">
    <source>
        <dbReference type="Proteomes" id="UP000051673"/>
    </source>
</evidence>
<evidence type="ECO:0000313" key="1">
    <source>
        <dbReference type="EMBL" id="KRN77223.1"/>
    </source>
</evidence>
<name>A0A0R2JRS8_9LACO</name>
<organism evidence="1 2">
    <name type="scientific">Weissella minor</name>
    <dbReference type="NCBI Taxonomy" id="1620"/>
    <lineage>
        <taxon>Bacteria</taxon>
        <taxon>Bacillati</taxon>
        <taxon>Bacillota</taxon>
        <taxon>Bacilli</taxon>
        <taxon>Lactobacillales</taxon>
        <taxon>Lactobacillaceae</taxon>
        <taxon>Weissella</taxon>
    </lineage>
</organism>
<sequence length="151" mass="17150">MQNNRYEDLLIRVEDDLANRGMPATILDTIPLKENSGLAGVTSIKDGKVYIFVDRTLSTFEKAETLVEEYFHAISDLGDIMDYQSTRAHNNEVSAREGVLSYMTSLDDIQRLIAQYPDEPLAPWMLVEAFGYPLDFAQDTLNYYQRSGELA</sequence>
<keyword evidence="2" id="KW-1185">Reference proteome</keyword>
<accession>A0A0R2JRS8</accession>
<reference evidence="1 2" key="1">
    <citation type="journal article" date="2015" name="Genome Announc.">
        <title>Expanding the biotechnology potential of lactobacilli through comparative genomics of 213 strains and associated genera.</title>
        <authorList>
            <person name="Sun Z."/>
            <person name="Harris H.M."/>
            <person name="McCann A."/>
            <person name="Guo C."/>
            <person name="Argimon S."/>
            <person name="Zhang W."/>
            <person name="Yang X."/>
            <person name="Jeffery I.B."/>
            <person name="Cooney J.C."/>
            <person name="Kagawa T.F."/>
            <person name="Liu W."/>
            <person name="Song Y."/>
            <person name="Salvetti E."/>
            <person name="Wrobel A."/>
            <person name="Rasinkangas P."/>
            <person name="Parkhill J."/>
            <person name="Rea M.C."/>
            <person name="O'Sullivan O."/>
            <person name="Ritari J."/>
            <person name="Douillard F.P."/>
            <person name="Paul Ross R."/>
            <person name="Yang R."/>
            <person name="Briner A.E."/>
            <person name="Felis G.E."/>
            <person name="de Vos W.M."/>
            <person name="Barrangou R."/>
            <person name="Klaenhammer T.R."/>
            <person name="Caufield P.W."/>
            <person name="Cui Y."/>
            <person name="Zhang H."/>
            <person name="O'Toole P.W."/>
        </authorList>
    </citation>
    <scope>NUCLEOTIDE SEQUENCE [LARGE SCALE GENOMIC DNA]</scope>
    <source>
        <strain evidence="1 2">DSM 20014</strain>
    </source>
</reference>
<proteinExistence type="predicted"/>
<dbReference type="RefSeq" id="WP_057787054.1">
    <property type="nucleotide sequence ID" value="NZ_CBDALJ010000001.1"/>
</dbReference>
<comment type="caution">
    <text evidence="1">The sequence shown here is derived from an EMBL/GenBank/DDBJ whole genome shotgun (WGS) entry which is preliminary data.</text>
</comment>
<protein>
    <recommendedName>
        <fullName evidence="3">IrrE N-terminal-like domain-containing protein</fullName>
    </recommendedName>
</protein>
<dbReference type="Proteomes" id="UP000051673">
    <property type="component" value="Unassembled WGS sequence"/>
</dbReference>